<feature type="domain" description="Metallo-beta-lactamase" evidence="3">
    <location>
        <begin position="64"/>
        <end position="246"/>
    </location>
</feature>
<reference evidence="4 5" key="1">
    <citation type="submission" date="2023-03" db="EMBL/GenBank/DDBJ databases">
        <title>Paludisphaera mucosa sp. nov. a novel planctomycete from northern fen.</title>
        <authorList>
            <person name="Ivanova A."/>
        </authorList>
    </citation>
    <scope>NUCLEOTIDE SEQUENCE [LARGE SCALE GENOMIC DNA]</scope>
    <source>
        <strain evidence="4 5">Pla2</strain>
    </source>
</reference>
<dbReference type="SUPFAM" id="SSF56281">
    <property type="entry name" value="Metallo-hydrolase/oxidoreductase"/>
    <property type="match status" value="1"/>
</dbReference>
<feature type="signal peptide" evidence="2">
    <location>
        <begin position="1"/>
        <end position="24"/>
    </location>
</feature>
<accession>A0ABT6F802</accession>
<evidence type="ECO:0000256" key="2">
    <source>
        <dbReference type="SAM" id="SignalP"/>
    </source>
</evidence>
<feature type="chain" id="PRO_5047256086" evidence="2">
    <location>
        <begin position="25"/>
        <end position="324"/>
    </location>
</feature>
<dbReference type="RefSeq" id="WP_277859924.1">
    <property type="nucleotide sequence ID" value="NZ_JARRAG010000001.1"/>
</dbReference>
<sequence length="324" mass="34119">MRRRNALALGLAAYASGSFRGAQADDPPQDSDPRSGVLKGAKIFDVPVKTISLGENLALLSGPGGNMLLLTGRDGPLLIDCGISAKAEEVRAAAEKFAGGPIAFVINTHWHPDHSGGNATFLKRGAKILSTAATKRRLGAEQVNEVFKITFPAQPPEALPSLTLAAAELLHDGETVQLESVPPAHTDGDLFVHLREADLIHCGDLVNNGFYPAIDSSSRGWIGGMIAGAGRILEVAGPRTRIIPGHGPLAAVDDLRAYRAMLVAVYDRVAPMVDAGKTVDEVLAARPTGEFDAKWGGGFFNGAMFTRLAYVSIAKKRAEPGGKE</sequence>
<evidence type="ECO:0000256" key="1">
    <source>
        <dbReference type="ARBA" id="ARBA00005250"/>
    </source>
</evidence>
<evidence type="ECO:0000313" key="4">
    <source>
        <dbReference type="EMBL" id="MDG3003574.1"/>
    </source>
</evidence>
<dbReference type="EMBL" id="JARRAG010000001">
    <property type="protein sequence ID" value="MDG3003574.1"/>
    <property type="molecule type" value="Genomic_DNA"/>
</dbReference>
<comment type="caution">
    <text evidence="4">The sequence shown here is derived from an EMBL/GenBank/DDBJ whole genome shotgun (WGS) entry which is preliminary data.</text>
</comment>
<comment type="similarity">
    <text evidence="1">Belongs to the metallo-beta-lactamase superfamily. Class-B beta-lactamase family.</text>
</comment>
<proteinExistence type="inferred from homology"/>
<dbReference type="CDD" id="cd16282">
    <property type="entry name" value="metallo-hydrolase-like_MBL-fold"/>
    <property type="match status" value="1"/>
</dbReference>
<protein>
    <submittedName>
        <fullName evidence="4">MBL fold metallo-hydrolase</fullName>
    </submittedName>
</protein>
<dbReference type="InterPro" id="IPR050855">
    <property type="entry name" value="NDM-1-like"/>
</dbReference>
<dbReference type="SMART" id="SM00849">
    <property type="entry name" value="Lactamase_B"/>
    <property type="match status" value="1"/>
</dbReference>
<evidence type="ECO:0000259" key="3">
    <source>
        <dbReference type="SMART" id="SM00849"/>
    </source>
</evidence>
<dbReference type="PANTHER" id="PTHR42951">
    <property type="entry name" value="METALLO-BETA-LACTAMASE DOMAIN-CONTAINING"/>
    <property type="match status" value="1"/>
</dbReference>
<name>A0ABT6F802_9BACT</name>
<keyword evidence="5" id="KW-1185">Reference proteome</keyword>
<organism evidence="4 5">
    <name type="scientific">Paludisphaera mucosa</name>
    <dbReference type="NCBI Taxonomy" id="3030827"/>
    <lineage>
        <taxon>Bacteria</taxon>
        <taxon>Pseudomonadati</taxon>
        <taxon>Planctomycetota</taxon>
        <taxon>Planctomycetia</taxon>
        <taxon>Isosphaerales</taxon>
        <taxon>Isosphaeraceae</taxon>
        <taxon>Paludisphaera</taxon>
    </lineage>
</organism>
<gene>
    <name evidence="4" type="ORF">PZE19_07330</name>
</gene>
<evidence type="ECO:0000313" key="5">
    <source>
        <dbReference type="Proteomes" id="UP001216907"/>
    </source>
</evidence>
<dbReference type="PANTHER" id="PTHR42951:SF4">
    <property type="entry name" value="ACYL-COENZYME A THIOESTERASE MBLAC2"/>
    <property type="match status" value="1"/>
</dbReference>
<dbReference type="Gene3D" id="3.60.15.10">
    <property type="entry name" value="Ribonuclease Z/Hydroxyacylglutathione hydrolase-like"/>
    <property type="match status" value="1"/>
</dbReference>
<dbReference type="InterPro" id="IPR001279">
    <property type="entry name" value="Metallo-B-lactamas"/>
</dbReference>
<dbReference type="Proteomes" id="UP001216907">
    <property type="component" value="Unassembled WGS sequence"/>
</dbReference>
<keyword evidence="2" id="KW-0732">Signal</keyword>
<dbReference type="Pfam" id="PF00753">
    <property type="entry name" value="Lactamase_B"/>
    <property type="match status" value="1"/>
</dbReference>
<dbReference type="InterPro" id="IPR036866">
    <property type="entry name" value="RibonucZ/Hydroxyglut_hydro"/>
</dbReference>